<dbReference type="PANTHER" id="PTHR45957">
    <property type="entry name" value="ANAPHASE-PROMOTING COMPLEX SUBUNIT 2"/>
    <property type="match status" value="1"/>
</dbReference>
<dbReference type="Pfam" id="PF25773">
    <property type="entry name" value="TPR_ANAPC2"/>
    <property type="match status" value="1"/>
</dbReference>
<evidence type="ECO:0000256" key="4">
    <source>
        <dbReference type="ARBA" id="ARBA00022786"/>
    </source>
</evidence>
<dbReference type="GO" id="GO:0006511">
    <property type="term" value="P:ubiquitin-dependent protein catabolic process"/>
    <property type="evidence" value="ECO:0007669"/>
    <property type="project" value="InterPro"/>
</dbReference>
<keyword evidence="2" id="KW-0132">Cell division</keyword>
<keyword evidence="5" id="KW-0131">Cell cycle</keyword>
<sequence length="723" mass="82449">MGFKYLNAELVHDVLSTNNLHRKEDEEVSTERGRVIAWLRDQFEESVTTQKRPPLSICTSVKTILKDDATVFEQFKESTRIHLFKEGSYILDSITTSSAGIDDLFQWLDKTRNDLTIMMTTFVLSYEQQDSVVRLSRSMFQTILNEPVNRKKLFLVYQQQLTSESSLFDPERLQYYNKLLQMAGYQEEVDDLMVQVTRSIIQARVEMEYTGHWQAPALPSLLDWVEHQVYRRLCLIQCTPNLTLECLESMSKNELALVRTKECFDIVNSYPGSTSALEEIRICLKTTQQREKLIYTFISACDKRLLHSGANTVDVVSFYISTIRSFLIIDHRAVLLDKVCRPIRRYLKEREDTIQKIVFAMLDETEDNSLIDLANELRKGGEQNLSVDDFANDLNWVPDPIDALPDFRKGVVSDIIESLISLFDSKDIFMGEFVNVFADKLLKLTDYDTSDIMLKLELLKLKFGDSEFSSLDVMLKDFADSKATDSAIHKETDVDPQFHSSILSHLYWPALDKETFSLPSYATAEADKYAEAFTLSRKGRKLKMVPSLGTVSIDVEFADRTETYIVTPDKVAVLDLFQSPKGLQLEDVCGSLNMSDSLARRNIVYWLKAGVLQETPSGVFRVVENQEDTQRRAGASMADNHLIDDTPDDSSVNAMESYLPFILGMLTNLGATPIPKMHSFLQMLVPKDNPYTATQSQLEAYLSTLVDEDKLELVNGGSYKLKK</sequence>
<reference evidence="8" key="2">
    <citation type="submission" date="2014-02" db="EMBL/GenBank/DDBJ databases">
        <title>Complete DNA sequence of /Kuraishia capsulata/ illustrates novel genomic features among budding yeasts (/Saccharomycotina/).</title>
        <authorList>
            <person name="Morales L."/>
            <person name="Noel B."/>
            <person name="Porcel B."/>
            <person name="Marcet-Houben M."/>
            <person name="Hullo M-F."/>
            <person name="Sacerdot C."/>
            <person name="Tekaia F."/>
            <person name="Leh-Louis V."/>
            <person name="Despons L."/>
            <person name="Khanna V."/>
            <person name="Aury J-M."/>
            <person name="Barbe V."/>
            <person name="Couloux A."/>
            <person name="Labadie K."/>
            <person name="Pelletier E."/>
            <person name="Souciet J-L."/>
            <person name="Boekhout T."/>
            <person name="Gabaldon T."/>
            <person name="Wincker P."/>
            <person name="Dujon B."/>
        </authorList>
    </citation>
    <scope>NUCLEOTIDE SEQUENCE</scope>
    <source>
        <strain evidence="8">CBS 1993</strain>
    </source>
</reference>
<dbReference type="GO" id="GO:0051301">
    <property type="term" value="P:cell division"/>
    <property type="evidence" value="ECO:0007669"/>
    <property type="project" value="UniProtKB-KW"/>
</dbReference>
<dbReference type="GO" id="GO:0031625">
    <property type="term" value="F:ubiquitin protein ligase binding"/>
    <property type="evidence" value="ECO:0007669"/>
    <property type="project" value="InterPro"/>
</dbReference>
<evidence type="ECO:0000313" key="8">
    <source>
        <dbReference type="EMBL" id="CDK28875.1"/>
    </source>
</evidence>
<dbReference type="Gene3D" id="1.10.10.10">
    <property type="entry name" value="Winged helix-like DNA-binding domain superfamily/Winged helix DNA-binding domain"/>
    <property type="match status" value="1"/>
</dbReference>
<dbReference type="InterPro" id="IPR014786">
    <property type="entry name" value="ANAPC2_C"/>
</dbReference>
<dbReference type="HOGENOM" id="CLU_007149_4_0_1"/>
<dbReference type="Pfam" id="PF26557">
    <property type="entry name" value="Cullin_AB"/>
    <property type="match status" value="1"/>
</dbReference>
<dbReference type="GO" id="GO:0007091">
    <property type="term" value="P:metaphase/anaphase transition of mitotic cell cycle"/>
    <property type="evidence" value="ECO:0007669"/>
    <property type="project" value="TreeGrafter"/>
</dbReference>
<dbReference type="STRING" id="1382522.W6MXH0"/>
<dbReference type="InterPro" id="IPR044554">
    <property type="entry name" value="ANAPC2"/>
</dbReference>
<feature type="domain" description="Cullin family profile" evidence="7">
    <location>
        <begin position="419"/>
        <end position="607"/>
    </location>
</feature>
<evidence type="ECO:0000256" key="1">
    <source>
        <dbReference type="ARBA" id="ARBA00016068"/>
    </source>
</evidence>
<keyword evidence="3" id="KW-0498">Mitosis</keyword>
<gene>
    <name evidence="8" type="ORF">KUCA_T00004860001</name>
</gene>
<dbReference type="PROSITE" id="PS50069">
    <property type="entry name" value="CULLIN_2"/>
    <property type="match status" value="1"/>
</dbReference>
<dbReference type="InterPro" id="IPR057975">
    <property type="entry name" value="TPR_ANAPC2"/>
</dbReference>
<evidence type="ECO:0000256" key="5">
    <source>
        <dbReference type="ARBA" id="ARBA00023306"/>
    </source>
</evidence>
<keyword evidence="9" id="KW-1185">Reference proteome</keyword>
<comment type="similarity">
    <text evidence="6">Belongs to the cullin family.</text>
</comment>
<reference evidence="8" key="1">
    <citation type="submission" date="2013-12" db="EMBL/GenBank/DDBJ databases">
        <authorList>
            <person name="Genoscope - CEA"/>
        </authorList>
    </citation>
    <scope>NUCLEOTIDE SEQUENCE</scope>
    <source>
        <strain evidence="8">CBS 1993</strain>
    </source>
</reference>
<dbReference type="InterPro" id="IPR036317">
    <property type="entry name" value="Cullin_homology_sf"/>
</dbReference>
<dbReference type="PANTHER" id="PTHR45957:SF1">
    <property type="entry name" value="ANAPHASE-PROMOTING COMPLEX SUBUNIT 2"/>
    <property type="match status" value="1"/>
</dbReference>
<dbReference type="SUPFAM" id="SSF46785">
    <property type="entry name" value="Winged helix' DNA-binding domain"/>
    <property type="match status" value="1"/>
</dbReference>
<dbReference type="InterPro" id="IPR016158">
    <property type="entry name" value="Cullin_homology"/>
</dbReference>
<dbReference type="GO" id="GO:0070979">
    <property type="term" value="P:protein K11-linked ubiquitination"/>
    <property type="evidence" value="ECO:0007669"/>
    <property type="project" value="TreeGrafter"/>
</dbReference>
<dbReference type="AlphaFoldDB" id="W6MXH0"/>
<dbReference type="InterPro" id="IPR036390">
    <property type="entry name" value="WH_DNA-bd_sf"/>
</dbReference>
<evidence type="ECO:0000256" key="2">
    <source>
        <dbReference type="ARBA" id="ARBA00022618"/>
    </source>
</evidence>
<dbReference type="SMART" id="SM01013">
    <property type="entry name" value="APC2"/>
    <property type="match status" value="1"/>
</dbReference>
<evidence type="ECO:0000256" key="6">
    <source>
        <dbReference type="PROSITE-ProRule" id="PRU00330"/>
    </source>
</evidence>
<dbReference type="SUPFAM" id="SSF75632">
    <property type="entry name" value="Cullin homology domain"/>
    <property type="match status" value="1"/>
</dbReference>
<dbReference type="RefSeq" id="XP_022460865.1">
    <property type="nucleotide sequence ID" value="XM_022605988.1"/>
</dbReference>
<organism evidence="8 9">
    <name type="scientific">Kuraishia capsulata CBS 1993</name>
    <dbReference type="NCBI Taxonomy" id="1382522"/>
    <lineage>
        <taxon>Eukaryota</taxon>
        <taxon>Fungi</taxon>
        <taxon>Dikarya</taxon>
        <taxon>Ascomycota</taxon>
        <taxon>Saccharomycotina</taxon>
        <taxon>Pichiomycetes</taxon>
        <taxon>Pichiales</taxon>
        <taxon>Pichiaceae</taxon>
        <taxon>Kuraishia</taxon>
    </lineage>
</organism>
<name>W6MXH0_9ASCO</name>
<evidence type="ECO:0000313" key="9">
    <source>
        <dbReference type="Proteomes" id="UP000019384"/>
    </source>
</evidence>
<proteinExistence type="inferred from homology"/>
<dbReference type="Proteomes" id="UP000019384">
    <property type="component" value="Unassembled WGS sequence"/>
</dbReference>
<keyword evidence="4" id="KW-0833">Ubl conjugation pathway</keyword>
<dbReference type="EMBL" id="HG793130">
    <property type="protein sequence ID" value="CDK28875.1"/>
    <property type="molecule type" value="Genomic_DNA"/>
</dbReference>
<dbReference type="GO" id="GO:0005680">
    <property type="term" value="C:anaphase-promoting complex"/>
    <property type="evidence" value="ECO:0007669"/>
    <property type="project" value="TreeGrafter"/>
</dbReference>
<dbReference type="GeneID" id="34522253"/>
<dbReference type="Gene3D" id="3.30.230.130">
    <property type="entry name" value="Cullin, Chain C, Domain 2"/>
    <property type="match status" value="1"/>
</dbReference>
<protein>
    <recommendedName>
        <fullName evidence="1">Anaphase-promoting complex subunit 2</fullName>
    </recommendedName>
</protein>
<dbReference type="OrthoDB" id="5581181at2759"/>
<dbReference type="SMART" id="SM00182">
    <property type="entry name" value="CULLIN"/>
    <property type="match status" value="1"/>
</dbReference>
<dbReference type="InterPro" id="IPR059120">
    <property type="entry name" value="Cullin-like_AB"/>
</dbReference>
<dbReference type="Pfam" id="PF08672">
    <property type="entry name" value="ANAPC2"/>
    <property type="match status" value="1"/>
</dbReference>
<evidence type="ECO:0000259" key="7">
    <source>
        <dbReference type="PROSITE" id="PS50069"/>
    </source>
</evidence>
<dbReference type="InterPro" id="IPR036388">
    <property type="entry name" value="WH-like_DNA-bd_sf"/>
</dbReference>
<evidence type="ECO:0000256" key="3">
    <source>
        <dbReference type="ARBA" id="ARBA00022776"/>
    </source>
</evidence>
<accession>W6MXH0</accession>